<feature type="compositionally biased region" description="Polar residues" evidence="1">
    <location>
        <begin position="222"/>
        <end position="233"/>
    </location>
</feature>
<keyword evidence="3" id="KW-1185">Reference proteome</keyword>
<dbReference type="Proteomes" id="UP000001514">
    <property type="component" value="Unassembled WGS sequence"/>
</dbReference>
<protein>
    <submittedName>
        <fullName evidence="2">Uncharacterized protein</fullName>
    </submittedName>
</protein>
<evidence type="ECO:0000313" key="3">
    <source>
        <dbReference type="Proteomes" id="UP000001514"/>
    </source>
</evidence>
<gene>
    <name evidence="2" type="ORF">SELMODRAFT_448001</name>
</gene>
<evidence type="ECO:0000313" key="2">
    <source>
        <dbReference type="EMBL" id="EFJ08631.1"/>
    </source>
</evidence>
<dbReference type="EMBL" id="GL377672">
    <property type="protein sequence ID" value="EFJ08631.1"/>
    <property type="molecule type" value="Genomic_DNA"/>
</dbReference>
<dbReference type="Gramene" id="EFJ08631">
    <property type="protein sequence ID" value="EFJ08631"/>
    <property type="gene ID" value="SELMODRAFT_448001"/>
</dbReference>
<dbReference type="AlphaFoldDB" id="D8T431"/>
<feature type="region of interest" description="Disordered" evidence="1">
    <location>
        <begin position="19"/>
        <end position="77"/>
    </location>
</feature>
<dbReference type="HOGENOM" id="CLU_892546_0_0_1"/>
<accession>D8T431</accession>
<dbReference type="GO" id="GO:0009409">
    <property type="term" value="P:response to cold"/>
    <property type="evidence" value="ECO:0007669"/>
    <property type="project" value="InterPro"/>
</dbReference>
<sequence>MIGSKNIAVANATIHHRLPPNAAQSWEHDRESCGESRLRSRASSSPSSTLTSETSNQSKNYSGDDTKEEESMDTAWTDDRHSSYLSSMEEMFVRNMYDREYCAVDICGEAASSCDQDCVESRPLSFFKVMQGGGWQPLPCRRLHSWELPSPNIFSSPWVRHFTSSKSGAVDDQTDPTAATPPKAKERLICRTSTAYELEDDVPEVPDVENRASVWLERISKRSTVSSTGNSTADTDKRSARDANSDSTKSASQQKHHPRVSMIETIDQVVPLRSDSDAEGEERSCKLRKIVSSSSSSDRSDRIYSARRRRRS</sequence>
<name>D8T431_SELML</name>
<feature type="compositionally biased region" description="Low complexity" evidence="1">
    <location>
        <begin position="41"/>
        <end position="55"/>
    </location>
</feature>
<dbReference type="GO" id="GO:0042752">
    <property type="term" value="P:regulation of circadian rhythm"/>
    <property type="evidence" value="ECO:0007669"/>
    <property type="project" value="InterPro"/>
</dbReference>
<feature type="compositionally biased region" description="Basic and acidic residues" evidence="1">
    <location>
        <begin position="26"/>
        <end position="38"/>
    </location>
</feature>
<dbReference type="InParanoid" id="D8T431"/>
<dbReference type="PANTHER" id="PTHR33676:SF3">
    <property type="entry name" value="COLD-REGULATED PROTEIN 27"/>
    <property type="match status" value="1"/>
</dbReference>
<dbReference type="InterPro" id="IPR044678">
    <property type="entry name" value="COR27/28"/>
</dbReference>
<evidence type="ECO:0000256" key="1">
    <source>
        <dbReference type="SAM" id="MobiDB-lite"/>
    </source>
</evidence>
<dbReference type="OrthoDB" id="1923282at2759"/>
<reference evidence="2 3" key="1">
    <citation type="journal article" date="2011" name="Science">
        <title>The Selaginella genome identifies genetic changes associated with the evolution of vascular plants.</title>
        <authorList>
            <person name="Banks J.A."/>
            <person name="Nishiyama T."/>
            <person name="Hasebe M."/>
            <person name="Bowman J.L."/>
            <person name="Gribskov M."/>
            <person name="dePamphilis C."/>
            <person name="Albert V.A."/>
            <person name="Aono N."/>
            <person name="Aoyama T."/>
            <person name="Ambrose B.A."/>
            <person name="Ashton N.W."/>
            <person name="Axtell M.J."/>
            <person name="Barker E."/>
            <person name="Barker M.S."/>
            <person name="Bennetzen J.L."/>
            <person name="Bonawitz N.D."/>
            <person name="Chapple C."/>
            <person name="Cheng C."/>
            <person name="Correa L.G."/>
            <person name="Dacre M."/>
            <person name="DeBarry J."/>
            <person name="Dreyer I."/>
            <person name="Elias M."/>
            <person name="Engstrom E.M."/>
            <person name="Estelle M."/>
            <person name="Feng L."/>
            <person name="Finet C."/>
            <person name="Floyd S.K."/>
            <person name="Frommer W.B."/>
            <person name="Fujita T."/>
            <person name="Gramzow L."/>
            <person name="Gutensohn M."/>
            <person name="Harholt J."/>
            <person name="Hattori M."/>
            <person name="Heyl A."/>
            <person name="Hirai T."/>
            <person name="Hiwatashi Y."/>
            <person name="Ishikawa M."/>
            <person name="Iwata M."/>
            <person name="Karol K.G."/>
            <person name="Koehler B."/>
            <person name="Kolukisaoglu U."/>
            <person name="Kubo M."/>
            <person name="Kurata T."/>
            <person name="Lalonde S."/>
            <person name="Li K."/>
            <person name="Li Y."/>
            <person name="Litt A."/>
            <person name="Lyons E."/>
            <person name="Manning G."/>
            <person name="Maruyama T."/>
            <person name="Michael T.P."/>
            <person name="Mikami K."/>
            <person name="Miyazaki S."/>
            <person name="Morinaga S."/>
            <person name="Murata T."/>
            <person name="Mueller-Roeber B."/>
            <person name="Nelson D.R."/>
            <person name="Obara M."/>
            <person name="Oguri Y."/>
            <person name="Olmstead R.G."/>
            <person name="Onodera N."/>
            <person name="Petersen B.L."/>
            <person name="Pils B."/>
            <person name="Prigge M."/>
            <person name="Rensing S.A."/>
            <person name="Riano-Pachon D.M."/>
            <person name="Roberts A.W."/>
            <person name="Sato Y."/>
            <person name="Scheller H.V."/>
            <person name="Schulz B."/>
            <person name="Schulz C."/>
            <person name="Shakirov E.V."/>
            <person name="Shibagaki N."/>
            <person name="Shinohara N."/>
            <person name="Shippen D.E."/>
            <person name="Soerensen I."/>
            <person name="Sotooka R."/>
            <person name="Sugimoto N."/>
            <person name="Sugita M."/>
            <person name="Sumikawa N."/>
            <person name="Tanurdzic M."/>
            <person name="Theissen G."/>
            <person name="Ulvskov P."/>
            <person name="Wakazuki S."/>
            <person name="Weng J.K."/>
            <person name="Willats W.W."/>
            <person name="Wipf D."/>
            <person name="Wolf P.G."/>
            <person name="Yang L."/>
            <person name="Zimmer A.D."/>
            <person name="Zhu Q."/>
            <person name="Mitros T."/>
            <person name="Hellsten U."/>
            <person name="Loque D."/>
            <person name="Otillar R."/>
            <person name="Salamov A."/>
            <person name="Schmutz J."/>
            <person name="Shapiro H."/>
            <person name="Lindquist E."/>
            <person name="Lucas S."/>
            <person name="Rokhsar D."/>
            <person name="Grigoriev I.V."/>
        </authorList>
    </citation>
    <scope>NUCLEOTIDE SEQUENCE [LARGE SCALE GENOMIC DNA]</scope>
</reference>
<dbReference type="FunCoup" id="D8T431">
    <property type="interactions" value="82"/>
</dbReference>
<feature type="region of interest" description="Disordered" evidence="1">
    <location>
        <begin position="165"/>
        <end position="186"/>
    </location>
</feature>
<dbReference type="PANTHER" id="PTHR33676">
    <property type="entry name" value="COLD REGULATED PROTEIN 27"/>
    <property type="match status" value="1"/>
</dbReference>
<organism evidence="3">
    <name type="scientific">Selaginella moellendorffii</name>
    <name type="common">Spikemoss</name>
    <dbReference type="NCBI Taxonomy" id="88036"/>
    <lineage>
        <taxon>Eukaryota</taxon>
        <taxon>Viridiplantae</taxon>
        <taxon>Streptophyta</taxon>
        <taxon>Embryophyta</taxon>
        <taxon>Tracheophyta</taxon>
        <taxon>Lycopodiopsida</taxon>
        <taxon>Selaginellales</taxon>
        <taxon>Selaginellaceae</taxon>
        <taxon>Selaginella</taxon>
    </lineage>
</organism>
<dbReference type="KEGG" id="smo:SELMODRAFT_448001"/>
<proteinExistence type="predicted"/>
<feature type="compositionally biased region" description="Basic and acidic residues" evidence="1">
    <location>
        <begin position="234"/>
        <end position="244"/>
    </location>
</feature>
<feature type="region of interest" description="Disordered" evidence="1">
    <location>
        <begin position="222"/>
        <end position="312"/>
    </location>
</feature>
<dbReference type="OMA" id="REYCAVD"/>